<dbReference type="EMBL" id="CP042203">
    <property type="protein sequence ID" value="QDS78185.1"/>
    <property type="molecule type" value="Genomic_DNA"/>
</dbReference>
<feature type="compositionally biased region" description="Acidic residues" evidence="1">
    <location>
        <begin position="1051"/>
        <end position="1084"/>
    </location>
</feature>
<accession>A0A517LRA9</accession>
<feature type="compositionally biased region" description="Acidic residues" evidence="1">
    <location>
        <begin position="818"/>
        <end position="829"/>
    </location>
</feature>
<feature type="compositionally biased region" description="Low complexity" evidence="1">
    <location>
        <begin position="929"/>
        <end position="940"/>
    </location>
</feature>
<feature type="region of interest" description="Disordered" evidence="1">
    <location>
        <begin position="236"/>
        <end position="275"/>
    </location>
</feature>
<gene>
    <name evidence="2" type="ORF">FKW77_005491</name>
</gene>
<sequence>MAARLQPAPSSDKLHPRNHISNGPTKWRTLPEGPCNFRDLGAGSKPPSCGCRRFWCNGDLLLTTENATAGQARGQEQNPWCICGHHACFHDMVEWFAKGGLNDEASQVSSAPPPAPDVDKRGLMGQVYNTLESRRASLKALDHLKQYVTLEDSEKDGNPGQSDDSGARDHASNASAPVLPSLQSFSVNSSELRAFNGYDIRQLAQPEAASTAPSAYTANGLGLTLYERSVRQARQLTQSPTVADSSAAEEVPQQNSYLPSTMQASSNGGARNVSPTPGFLHRIMEGRRAGPALHVSSIDTVATASEDCVPSATELATPNRVGNTPDFGGLDRLVQDARQVINAVTTFEVLPDVNSEVATEQIMAQQACQIQQSSSVCGPSPVKEADSVRAAILKMPAALQQLAPMLNNLQGYLSRNPDISIHESINSLSRRMDSLENASFCNVPPEQINQQFEDLDGRIVDLESRVDEHGRILAAFDSGEDLHERHLRRLVVGDNASLNSRQSHESTNSDQPDIYYRMKDIEDRLEDLEKIRPPSSSHPWEVEVVLLPWGRELKGVWYPTDELLKPGMTQDSEIWTQTRRSQSCACVSFSADHEAGWSSQAIHDWADHTEHWLSPKACGSHGVVFHRLRSRGLVRTIVLNSPGARDIQTSIARAYGGLLDTLTRFEQPEEANNESFASKALLGMSAAFIPLRKVHKSSRLRFLTPTDLVSPALWTADFLASGVLMRAPAGRKRLFVTTRESYMQQSPDYAVSWTWEKIRELPRFDIIQNSPDVQAEAQILTPVVIEACWNNHPTLDGLSSAHSSFGSHNSASFYVPSDNEEVSQSEESEHETNDGSPGFHPITPTSEFPDQRSPYPRRARTASVPPSHASSNSGFDESQQRSFPQQARRRTKQFEQSNNPGLASSLPTFIPSPTKTRSRLGKRRRLARSRSPPSSAESRGISLDVDPEAVIKHVMDRVSSGESIRPLSAFTPRWSKEPASPFRERSIKAGGSQSTDFGITMSRAEKRGVTPSAYATPYSGTNFNSGPAGEDESDDEDVWAGVEERHAVSVADEDDEMSDEGYDDHESDGGMDEDEDGDADDEELSQSQDELQAEYYQ</sequence>
<name>A0A517LRA9_9PEZI</name>
<organism evidence="2 3">
    <name type="scientific">Venturia effusa</name>
    <dbReference type="NCBI Taxonomy" id="50376"/>
    <lineage>
        <taxon>Eukaryota</taxon>
        <taxon>Fungi</taxon>
        <taxon>Dikarya</taxon>
        <taxon>Ascomycota</taxon>
        <taxon>Pezizomycotina</taxon>
        <taxon>Dothideomycetes</taxon>
        <taxon>Pleosporomycetidae</taxon>
        <taxon>Venturiales</taxon>
        <taxon>Venturiaceae</taxon>
        <taxon>Venturia</taxon>
    </lineage>
</organism>
<feature type="compositionally biased region" description="Polar residues" evidence="1">
    <location>
        <begin position="868"/>
        <end position="885"/>
    </location>
</feature>
<feature type="compositionally biased region" description="Basic residues" evidence="1">
    <location>
        <begin position="916"/>
        <end position="928"/>
    </location>
</feature>
<keyword evidence="3" id="KW-1185">Reference proteome</keyword>
<dbReference type="Proteomes" id="UP000316270">
    <property type="component" value="Chromosome 19"/>
</dbReference>
<dbReference type="STRING" id="50376.A0A517LRA9"/>
<feature type="compositionally biased region" description="Acidic residues" evidence="1">
    <location>
        <begin position="1029"/>
        <end position="1038"/>
    </location>
</feature>
<reference evidence="2 3" key="1">
    <citation type="submission" date="2019-07" db="EMBL/GenBank/DDBJ databases">
        <title>Finished genome of Venturia effusa.</title>
        <authorList>
            <person name="Young C.A."/>
            <person name="Cox M.P."/>
            <person name="Ganley A.R.D."/>
            <person name="David W.J."/>
        </authorList>
    </citation>
    <scope>NUCLEOTIDE SEQUENCE [LARGE SCALE GENOMIC DNA]</scope>
    <source>
        <strain evidence="3">albino</strain>
    </source>
</reference>
<feature type="compositionally biased region" description="Polar residues" evidence="1">
    <location>
        <begin position="894"/>
        <end position="913"/>
    </location>
</feature>
<feature type="region of interest" description="Disordered" evidence="1">
    <location>
        <begin position="1"/>
        <end position="32"/>
    </location>
</feature>
<evidence type="ECO:0000313" key="2">
    <source>
        <dbReference type="EMBL" id="QDS78185.1"/>
    </source>
</evidence>
<feature type="region of interest" description="Disordered" evidence="1">
    <location>
        <begin position="811"/>
        <end position="942"/>
    </location>
</feature>
<protein>
    <submittedName>
        <fullName evidence="2">Uncharacterized protein</fullName>
    </submittedName>
</protein>
<feature type="compositionally biased region" description="Polar residues" evidence="1">
    <location>
        <begin position="252"/>
        <end position="275"/>
    </location>
</feature>
<evidence type="ECO:0000256" key="1">
    <source>
        <dbReference type="SAM" id="MobiDB-lite"/>
    </source>
</evidence>
<dbReference type="AlphaFoldDB" id="A0A517LRA9"/>
<feature type="region of interest" description="Disordered" evidence="1">
    <location>
        <begin position="972"/>
        <end position="1097"/>
    </location>
</feature>
<dbReference type="OrthoDB" id="5427134at2759"/>
<evidence type="ECO:0000313" key="3">
    <source>
        <dbReference type="Proteomes" id="UP000316270"/>
    </source>
</evidence>
<feature type="region of interest" description="Disordered" evidence="1">
    <location>
        <begin position="149"/>
        <end position="177"/>
    </location>
</feature>
<proteinExistence type="predicted"/>